<evidence type="ECO:0000256" key="1">
    <source>
        <dbReference type="SAM" id="SignalP"/>
    </source>
</evidence>
<feature type="chain" id="PRO_5020033129" evidence="1">
    <location>
        <begin position="47"/>
        <end position="91"/>
    </location>
</feature>
<dbReference type="AlphaFoldDB" id="A0A4E0RYI1"/>
<protein>
    <submittedName>
        <fullName evidence="2">Uncharacterized protein</fullName>
    </submittedName>
</protein>
<evidence type="ECO:0000313" key="2">
    <source>
        <dbReference type="EMBL" id="THD23882.1"/>
    </source>
</evidence>
<evidence type="ECO:0000313" key="3">
    <source>
        <dbReference type="Proteomes" id="UP000230066"/>
    </source>
</evidence>
<dbReference type="Proteomes" id="UP000230066">
    <property type="component" value="Unassembled WGS sequence"/>
</dbReference>
<gene>
    <name evidence="2" type="ORF">D915_005480</name>
</gene>
<keyword evidence="3" id="KW-1185">Reference proteome</keyword>
<proteinExistence type="predicted"/>
<accession>A0A4E0RYI1</accession>
<comment type="caution">
    <text evidence="2">The sequence shown here is derived from an EMBL/GenBank/DDBJ whole genome shotgun (WGS) entry which is preliminary data.</text>
</comment>
<name>A0A4E0RYI1_FASHE</name>
<feature type="signal peptide" evidence="1">
    <location>
        <begin position="1"/>
        <end position="46"/>
    </location>
</feature>
<reference evidence="2" key="1">
    <citation type="submission" date="2019-03" db="EMBL/GenBank/DDBJ databases">
        <title>Improved annotation for the trematode Fasciola hepatica.</title>
        <authorList>
            <person name="Choi Y.-J."/>
            <person name="Martin J."/>
            <person name="Mitreva M."/>
        </authorList>
    </citation>
    <scope>NUCLEOTIDE SEQUENCE [LARGE SCALE GENOMIC DNA]</scope>
</reference>
<organism evidence="2 3">
    <name type="scientific">Fasciola hepatica</name>
    <name type="common">Liver fluke</name>
    <dbReference type="NCBI Taxonomy" id="6192"/>
    <lineage>
        <taxon>Eukaryota</taxon>
        <taxon>Metazoa</taxon>
        <taxon>Spiralia</taxon>
        <taxon>Lophotrochozoa</taxon>
        <taxon>Platyhelminthes</taxon>
        <taxon>Trematoda</taxon>
        <taxon>Digenea</taxon>
        <taxon>Plagiorchiida</taxon>
        <taxon>Echinostomata</taxon>
        <taxon>Echinostomatoidea</taxon>
        <taxon>Fasciolidae</taxon>
        <taxon>Fasciola</taxon>
    </lineage>
</organism>
<dbReference type="EMBL" id="JXXN02001892">
    <property type="protein sequence ID" value="THD23882.1"/>
    <property type="molecule type" value="Genomic_DNA"/>
</dbReference>
<sequence>MQQVKVNGNKLLANFTRQRASKRRKRMWKILFLLTLSLCMLSSAEAGEFDQGPESYALKRSEEKKRKQIFRYGKRDLYGWRFPVLNEYMDY</sequence>
<keyword evidence="1" id="KW-0732">Signal</keyword>